<evidence type="ECO:0000256" key="2">
    <source>
        <dbReference type="SAM" id="MobiDB-lite"/>
    </source>
</evidence>
<proteinExistence type="predicted"/>
<dbReference type="GO" id="GO:0008356">
    <property type="term" value="P:asymmetric cell division"/>
    <property type="evidence" value="ECO:0007669"/>
    <property type="project" value="InterPro"/>
</dbReference>
<dbReference type="RefSeq" id="XP_039131207.1">
    <property type="nucleotide sequence ID" value="XM_039275273.1"/>
</dbReference>
<name>A0AB40BUT8_DIOCR</name>
<reference evidence="4" key="1">
    <citation type="submission" date="2025-08" db="UniProtKB">
        <authorList>
            <consortium name="RefSeq"/>
        </authorList>
    </citation>
    <scope>IDENTIFICATION</scope>
</reference>
<protein>
    <submittedName>
        <fullName evidence="4">Protein POLAR LOCALIZATION DURING ASYMMETRIC DIVISION AND REDISTRIBUTION-like</fullName>
    </submittedName>
</protein>
<evidence type="ECO:0000313" key="4">
    <source>
        <dbReference type="RefSeq" id="XP_039131207.1"/>
    </source>
</evidence>
<sequence>MDKDRSCSGGPIPAYSPRFLLSRWLSPSEDGSLGCRVRFPRHGGKKRREGKGGNREESESDGLRVVESLEVKEVVEQCGKETFDSSGHESKDVSSLNLGMGVGLIFLLVRSTTEFNKMTELRKEMEVLLRDVECEIQKKDAVSTLADSSSISFSVSDCSRNKNTSGNYRSSLCAIRTHCPTEFDGSRSKCEIISETTQYLKMDQMEAELEAEFQRLRLGLEDDNSSVLPQHLETQLADGGSSPTESLSEIFDGDDDINNEDSNEQFGVSPHELERKLHELLEAQQQERIAELESALELAEQRLQEKEMEICWWRDTAKLASQRKDAALNRFAP</sequence>
<feature type="compositionally biased region" description="Basic residues" evidence="2">
    <location>
        <begin position="38"/>
        <end position="49"/>
    </location>
</feature>
<gene>
    <name evidence="4" type="primary">LOC120267596</name>
</gene>
<evidence type="ECO:0000313" key="3">
    <source>
        <dbReference type="Proteomes" id="UP001515500"/>
    </source>
</evidence>
<dbReference type="Proteomes" id="UP001515500">
    <property type="component" value="Chromosome 8"/>
</dbReference>
<dbReference type="AlphaFoldDB" id="A0AB40BUT8"/>
<feature type="compositionally biased region" description="Basic and acidic residues" evidence="2">
    <location>
        <begin position="50"/>
        <end position="62"/>
    </location>
</feature>
<dbReference type="PANTHER" id="PTHR33476:SF22">
    <property type="entry name" value="PROTEIN POLAR LOCALIZATION DURING ASYMMETRIC DIVISION AND REDISTRIBUTION"/>
    <property type="match status" value="1"/>
</dbReference>
<keyword evidence="1" id="KW-0175">Coiled coil</keyword>
<evidence type="ECO:0000256" key="1">
    <source>
        <dbReference type="SAM" id="Coils"/>
    </source>
</evidence>
<accession>A0AB40BUT8</accession>
<feature type="region of interest" description="Disordered" evidence="2">
    <location>
        <begin position="26"/>
        <end position="62"/>
    </location>
</feature>
<keyword evidence="3" id="KW-1185">Reference proteome</keyword>
<feature type="coiled-coil region" evidence="1">
    <location>
        <begin position="273"/>
        <end position="309"/>
    </location>
</feature>
<dbReference type="GeneID" id="120267596"/>
<dbReference type="PANTHER" id="PTHR33476">
    <property type="entry name" value="EMB|CAB62613.1"/>
    <property type="match status" value="1"/>
</dbReference>
<organism evidence="3 4">
    <name type="scientific">Dioscorea cayennensis subsp. rotundata</name>
    <name type="common">White Guinea yam</name>
    <name type="synonym">Dioscorea rotundata</name>
    <dbReference type="NCBI Taxonomy" id="55577"/>
    <lineage>
        <taxon>Eukaryota</taxon>
        <taxon>Viridiplantae</taxon>
        <taxon>Streptophyta</taxon>
        <taxon>Embryophyta</taxon>
        <taxon>Tracheophyta</taxon>
        <taxon>Spermatophyta</taxon>
        <taxon>Magnoliopsida</taxon>
        <taxon>Liliopsida</taxon>
        <taxon>Dioscoreales</taxon>
        <taxon>Dioscoreaceae</taxon>
        <taxon>Dioscorea</taxon>
    </lineage>
</organism>
<dbReference type="InterPro" id="IPR040348">
    <property type="entry name" value="POLAR-like"/>
</dbReference>